<dbReference type="EMBL" id="PYGA01000022">
    <property type="protein sequence ID" value="PSK90563.1"/>
    <property type="molecule type" value="Genomic_DNA"/>
</dbReference>
<reference evidence="1 2" key="1">
    <citation type="submission" date="2018-03" db="EMBL/GenBank/DDBJ databases">
        <title>Genomic Encyclopedia of Archaeal and Bacterial Type Strains, Phase II (KMG-II): from individual species to whole genera.</title>
        <authorList>
            <person name="Goeker M."/>
        </authorList>
    </citation>
    <scope>NUCLEOTIDE SEQUENCE [LARGE SCALE GENOMIC DNA]</scope>
    <source>
        <strain evidence="1 2">DSM 45312</strain>
    </source>
</reference>
<proteinExistence type="predicted"/>
<protein>
    <submittedName>
        <fullName evidence="1">Uncharacterized protein</fullName>
    </submittedName>
</protein>
<name>A0A2P8D024_9ACTN</name>
<sequence>MSISVPTDTERWRCAQCGNLTRFDVTRTVRSRDYLHLDLSGASRVEESEVLAETVEHVRCRWCDAVDAVDVVPRPAAEASAGQEQAAEPA</sequence>
<gene>
    <name evidence="1" type="ORF">CLV63_12297</name>
</gene>
<dbReference type="RefSeq" id="WP_106585846.1">
    <property type="nucleotide sequence ID" value="NZ_PYGA01000022.1"/>
</dbReference>
<dbReference type="OrthoDB" id="3429702at2"/>
<dbReference type="Proteomes" id="UP000240542">
    <property type="component" value="Unassembled WGS sequence"/>
</dbReference>
<evidence type="ECO:0000313" key="2">
    <source>
        <dbReference type="Proteomes" id="UP000240542"/>
    </source>
</evidence>
<organism evidence="1 2">
    <name type="scientific">Murinocardiopsis flavida</name>
    <dbReference type="NCBI Taxonomy" id="645275"/>
    <lineage>
        <taxon>Bacteria</taxon>
        <taxon>Bacillati</taxon>
        <taxon>Actinomycetota</taxon>
        <taxon>Actinomycetes</taxon>
        <taxon>Streptosporangiales</taxon>
        <taxon>Nocardiopsidaceae</taxon>
        <taxon>Murinocardiopsis</taxon>
    </lineage>
</organism>
<dbReference type="AlphaFoldDB" id="A0A2P8D024"/>
<accession>A0A2P8D024</accession>
<evidence type="ECO:0000313" key="1">
    <source>
        <dbReference type="EMBL" id="PSK90563.1"/>
    </source>
</evidence>
<comment type="caution">
    <text evidence="1">The sequence shown here is derived from an EMBL/GenBank/DDBJ whole genome shotgun (WGS) entry which is preliminary data.</text>
</comment>
<keyword evidence="2" id="KW-1185">Reference proteome</keyword>